<sequence>MWFVHMPEYQRWIKSGHGTLCYLDSDGAKMSALVSNIVKMGLSLHPVLSQTIYLDCSQYDTSNPAEAEMGALHSLIYQNIFLHPGSLERLSEYFKTIRQPVGRSFNRLFHENMDEGVQPDCGFMVDALRWVIPVDGLPSFTIIDKIDCMTREASQRMLGRLLSKINDEADHILFVGHNDPDLAAKFEGLPTISPRVEAMHCIGSLHFQEWDDRRSIVETPFGDTDEWIWTDPAFVTWRERSGILWIKGKPGCGKSTIARMITDRLARPKERQSTINPAIADPDPDSTIAVNFFYSARMGERATRHYYMLRSILYQMLRQDYSLYVHFKCTYRRILGDGTTWMLEDLMYVFETIIADCSSERPSLCCVLDGFDESDEIECPQPGSQKSKKTQTSMLSWLADLALKQTHGSWLKILVLSRPTTSISRALGAIASITVEEHNLPAIIKLIEDGLSKIKQSVSNIRIR</sequence>
<dbReference type="SUPFAM" id="SSF52540">
    <property type="entry name" value="P-loop containing nucleoside triphosphate hydrolases"/>
    <property type="match status" value="1"/>
</dbReference>
<evidence type="ECO:0000313" key="4">
    <source>
        <dbReference type="Proteomes" id="UP000799757"/>
    </source>
</evidence>
<organism evidence="3 4">
    <name type="scientific">Melanomma pulvis-pyrius CBS 109.77</name>
    <dbReference type="NCBI Taxonomy" id="1314802"/>
    <lineage>
        <taxon>Eukaryota</taxon>
        <taxon>Fungi</taxon>
        <taxon>Dikarya</taxon>
        <taxon>Ascomycota</taxon>
        <taxon>Pezizomycotina</taxon>
        <taxon>Dothideomycetes</taxon>
        <taxon>Pleosporomycetidae</taxon>
        <taxon>Pleosporales</taxon>
        <taxon>Melanommataceae</taxon>
        <taxon>Melanomma</taxon>
    </lineage>
</organism>
<reference evidence="3" key="1">
    <citation type="journal article" date="2020" name="Stud. Mycol.">
        <title>101 Dothideomycetes genomes: a test case for predicting lifestyles and emergence of pathogens.</title>
        <authorList>
            <person name="Haridas S."/>
            <person name="Albert R."/>
            <person name="Binder M."/>
            <person name="Bloem J."/>
            <person name="Labutti K."/>
            <person name="Salamov A."/>
            <person name="Andreopoulos B."/>
            <person name="Baker S."/>
            <person name="Barry K."/>
            <person name="Bills G."/>
            <person name="Bluhm B."/>
            <person name="Cannon C."/>
            <person name="Castanera R."/>
            <person name="Culley D."/>
            <person name="Daum C."/>
            <person name="Ezra D."/>
            <person name="Gonzalez J."/>
            <person name="Henrissat B."/>
            <person name="Kuo A."/>
            <person name="Liang C."/>
            <person name="Lipzen A."/>
            <person name="Lutzoni F."/>
            <person name="Magnuson J."/>
            <person name="Mondo S."/>
            <person name="Nolan M."/>
            <person name="Ohm R."/>
            <person name="Pangilinan J."/>
            <person name="Park H.-J."/>
            <person name="Ramirez L."/>
            <person name="Alfaro M."/>
            <person name="Sun H."/>
            <person name="Tritt A."/>
            <person name="Yoshinaga Y."/>
            <person name="Zwiers L.-H."/>
            <person name="Turgeon B."/>
            <person name="Goodwin S."/>
            <person name="Spatafora J."/>
            <person name="Crous P."/>
            <person name="Grigoriev I."/>
        </authorList>
    </citation>
    <scope>NUCLEOTIDE SEQUENCE</scope>
    <source>
        <strain evidence="3">CBS 109.77</strain>
    </source>
</reference>
<dbReference type="AlphaFoldDB" id="A0A6A6X3B1"/>
<dbReference type="InterPro" id="IPR027417">
    <property type="entry name" value="P-loop_NTPase"/>
</dbReference>
<gene>
    <name evidence="3" type="ORF">K505DRAFT_76529</name>
</gene>
<dbReference type="OrthoDB" id="5382429at2759"/>
<dbReference type="EMBL" id="MU002059">
    <property type="protein sequence ID" value="KAF2790698.1"/>
    <property type="molecule type" value="Genomic_DNA"/>
</dbReference>
<dbReference type="Pfam" id="PF24883">
    <property type="entry name" value="NPHP3_N"/>
    <property type="match status" value="1"/>
</dbReference>
<protein>
    <recommendedName>
        <fullName evidence="2">Nephrocystin 3-like N-terminal domain-containing protein</fullName>
    </recommendedName>
</protein>
<feature type="domain" description="Nephrocystin 3-like N-terminal" evidence="2">
    <location>
        <begin position="224"/>
        <end position="418"/>
    </location>
</feature>
<dbReference type="InterPro" id="IPR056884">
    <property type="entry name" value="NPHP3-like_N"/>
</dbReference>
<evidence type="ECO:0000313" key="3">
    <source>
        <dbReference type="EMBL" id="KAF2790698.1"/>
    </source>
</evidence>
<accession>A0A6A6X3B1</accession>
<dbReference type="Proteomes" id="UP000799757">
    <property type="component" value="Unassembled WGS sequence"/>
</dbReference>
<evidence type="ECO:0000256" key="1">
    <source>
        <dbReference type="ARBA" id="ARBA00022737"/>
    </source>
</evidence>
<keyword evidence="4" id="KW-1185">Reference proteome</keyword>
<dbReference type="Gene3D" id="3.40.50.300">
    <property type="entry name" value="P-loop containing nucleotide triphosphate hydrolases"/>
    <property type="match status" value="1"/>
</dbReference>
<evidence type="ECO:0000259" key="2">
    <source>
        <dbReference type="Pfam" id="PF24883"/>
    </source>
</evidence>
<proteinExistence type="predicted"/>
<keyword evidence="1" id="KW-0677">Repeat</keyword>
<name>A0A6A6X3B1_9PLEO</name>
<dbReference type="PANTHER" id="PTHR10039">
    <property type="entry name" value="AMELOGENIN"/>
    <property type="match status" value="1"/>
</dbReference>